<dbReference type="PANTHER" id="PTHR21022:SF19">
    <property type="entry name" value="PREPHENATE DEHYDRATASE-RELATED"/>
    <property type="match status" value="1"/>
</dbReference>
<accession>J4WMZ7</accession>
<protein>
    <recommendedName>
        <fullName evidence="8">Bifunctional chorismate mutase/prephenate dehydratase</fullName>
        <ecNumber evidence="7">4.2.1.51</ecNumber>
        <ecNumber evidence="6">5.4.99.5</ecNumber>
    </recommendedName>
    <alternativeName>
        <fullName evidence="17">Chorismate mutase-prephenate dehydratase</fullName>
    </alternativeName>
    <alternativeName>
        <fullName evidence="16">p-protein</fullName>
    </alternativeName>
</protein>
<dbReference type="CDD" id="cd13630">
    <property type="entry name" value="PBP2_PDT_1"/>
    <property type="match status" value="1"/>
</dbReference>
<keyword evidence="13" id="KW-0413">Isomerase</keyword>
<feature type="domain" description="Prephenate dehydratase" evidence="21">
    <location>
        <begin position="93"/>
        <end position="270"/>
    </location>
</feature>
<evidence type="ECO:0000256" key="14">
    <source>
        <dbReference type="ARBA" id="ARBA00023239"/>
    </source>
</evidence>
<dbReference type="PIRSF" id="PIRSF001500">
    <property type="entry name" value="Chor_mut_pdt_Ppr"/>
    <property type="match status" value="1"/>
</dbReference>
<evidence type="ECO:0000256" key="8">
    <source>
        <dbReference type="ARBA" id="ARBA00014401"/>
    </source>
</evidence>
<comment type="function">
    <text evidence="2">Catalyzes the Claisen rearrangement of chorismate to prephenate and the decarboxylation/dehydration of prephenate to phenylpyruvate.</text>
</comment>
<evidence type="ECO:0000256" key="17">
    <source>
        <dbReference type="ARBA" id="ARBA00031520"/>
    </source>
</evidence>
<evidence type="ECO:0000256" key="6">
    <source>
        <dbReference type="ARBA" id="ARBA00012404"/>
    </source>
</evidence>
<feature type="site" description="Essential for prephenate dehydratase activity" evidence="19">
    <location>
        <position position="263"/>
    </location>
</feature>
<dbReference type="Pfam" id="PF00800">
    <property type="entry name" value="PDT"/>
    <property type="match status" value="1"/>
</dbReference>
<dbReference type="InterPro" id="IPR036263">
    <property type="entry name" value="Chorismate_II_sf"/>
</dbReference>
<evidence type="ECO:0000256" key="7">
    <source>
        <dbReference type="ARBA" id="ARBA00013147"/>
    </source>
</evidence>
<evidence type="ECO:0000256" key="4">
    <source>
        <dbReference type="ARBA" id="ARBA00004741"/>
    </source>
</evidence>
<dbReference type="InterPro" id="IPR002701">
    <property type="entry name" value="CM_II_prokaryot"/>
</dbReference>
<dbReference type="NCBIfam" id="NF008865">
    <property type="entry name" value="PRK11898.1"/>
    <property type="match status" value="1"/>
</dbReference>
<dbReference type="UniPathway" id="UPA00121">
    <property type="reaction ID" value="UER00345"/>
</dbReference>
<dbReference type="SUPFAM" id="SSF55021">
    <property type="entry name" value="ACT-like"/>
    <property type="match status" value="1"/>
</dbReference>
<dbReference type="CDD" id="cd04905">
    <property type="entry name" value="ACT_CM-PDT"/>
    <property type="match status" value="1"/>
</dbReference>
<dbReference type="InterPro" id="IPR008242">
    <property type="entry name" value="Chor_mutase/pphenate_deHydtase"/>
</dbReference>
<dbReference type="PROSITE" id="PS51168">
    <property type="entry name" value="CHORISMATE_MUT_2"/>
    <property type="match status" value="1"/>
</dbReference>
<dbReference type="GO" id="GO:0009094">
    <property type="term" value="P:L-phenylalanine biosynthetic process"/>
    <property type="evidence" value="ECO:0007669"/>
    <property type="project" value="UniProtKB-UniPathway"/>
</dbReference>
<dbReference type="Gene3D" id="3.30.70.260">
    <property type="match status" value="1"/>
</dbReference>
<evidence type="ECO:0000256" key="2">
    <source>
        <dbReference type="ARBA" id="ARBA00002364"/>
    </source>
</evidence>
<evidence type="ECO:0000256" key="18">
    <source>
        <dbReference type="ARBA" id="ARBA00047848"/>
    </source>
</evidence>
<organism evidence="23 24">
    <name type="scientific">SAR86 cluster bacterium SAR86A</name>
    <dbReference type="NCBI Taxonomy" id="1123866"/>
    <lineage>
        <taxon>Bacteria</taxon>
        <taxon>Pseudomonadati</taxon>
        <taxon>Pseudomonadota</taxon>
        <taxon>Gammaproteobacteria</taxon>
        <taxon>SAR86 cluster</taxon>
    </lineage>
</organism>
<dbReference type="Gene3D" id="1.20.59.10">
    <property type="entry name" value="Chorismate mutase"/>
    <property type="match status" value="1"/>
</dbReference>
<evidence type="ECO:0000256" key="1">
    <source>
        <dbReference type="ARBA" id="ARBA00000824"/>
    </source>
</evidence>
<feature type="domain" description="ACT" evidence="22">
    <location>
        <begin position="282"/>
        <end position="359"/>
    </location>
</feature>
<dbReference type="SUPFAM" id="SSF53850">
    <property type="entry name" value="Periplasmic binding protein-like II"/>
    <property type="match status" value="1"/>
</dbReference>
<evidence type="ECO:0000256" key="13">
    <source>
        <dbReference type="ARBA" id="ARBA00023235"/>
    </source>
</evidence>
<comment type="pathway">
    <text evidence="4">Amino-acid biosynthesis; L-phenylalanine biosynthesis; phenylpyruvate from prephenate: step 1/1.</text>
</comment>
<evidence type="ECO:0000259" key="22">
    <source>
        <dbReference type="PROSITE" id="PS51671"/>
    </source>
</evidence>
<evidence type="ECO:0000256" key="10">
    <source>
        <dbReference type="ARBA" id="ARBA00022605"/>
    </source>
</evidence>
<evidence type="ECO:0000256" key="3">
    <source>
        <dbReference type="ARBA" id="ARBA00004496"/>
    </source>
</evidence>
<evidence type="ECO:0000256" key="9">
    <source>
        <dbReference type="ARBA" id="ARBA00022490"/>
    </source>
</evidence>
<gene>
    <name evidence="23" type="ORF">NT01SARS_0859</name>
</gene>
<evidence type="ECO:0000259" key="20">
    <source>
        <dbReference type="PROSITE" id="PS51168"/>
    </source>
</evidence>
<dbReference type="NCBIfam" id="TIGR01807">
    <property type="entry name" value="CM_P2"/>
    <property type="match status" value="1"/>
</dbReference>
<dbReference type="InterPro" id="IPR002912">
    <property type="entry name" value="ACT_dom"/>
</dbReference>
<dbReference type="Pfam" id="PF01817">
    <property type="entry name" value="CM_2"/>
    <property type="match status" value="1"/>
</dbReference>
<dbReference type="InterPro" id="IPR018528">
    <property type="entry name" value="Preph_deHydtase_CS"/>
</dbReference>
<evidence type="ECO:0000256" key="15">
    <source>
        <dbReference type="ARBA" id="ARBA00023268"/>
    </source>
</evidence>
<dbReference type="InterPro" id="IPR036979">
    <property type="entry name" value="CM_dom_sf"/>
</dbReference>
<keyword evidence="12" id="KW-0584">Phenylalanine biosynthesis</keyword>
<keyword evidence="10" id="KW-0028">Amino-acid biosynthesis</keyword>
<keyword evidence="9" id="KW-0963">Cytoplasm</keyword>
<comment type="pathway">
    <text evidence="5">Metabolic intermediate biosynthesis; prephenate biosynthesis; prephenate from chorismate: step 1/1.</text>
</comment>
<comment type="catalytic activity">
    <reaction evidence="1">
        <text>chorismate = prephenate</text>
        <dbReference type="Rhea" id="RHEA:13897"/>
        <dbReference type="ChEBI" id="CHEBI:29748"/>
        <dbReference type="ChEBI" id="CHEBI:29934"/>
        <dbReference type="EC" id="5.4.99.5"/>
    </reaction>
</comment>
<dbReference type="SMART" id="SM00830">
    <property type="entry name" value="CM_2"/>
    <property type="match status" value="1"/>
</dbReference>
<dbReference type="InterPro" id="IPR045865">
    <property type="entry name" value="ACT-like_dom_sf"/>
</dbReference>
<evidence type="ECO:0000313" key="23">
    <source>
        <dbReference type="EMBL" id="EJP71060.1"/>
    </source>
</evidence>
<dbReference type="PROSITE" id="PS51671">
    <property type="entry name" value="ACT"/>
    <property type="match status" value="1"/>
</dbReference>
<keyword evidence="15" id="KW-0511">Multifunctional enzyme</keyword>
<sequence>MSKDNIKKYRDKIDLIDKKILRLIQERASHAVSIGKLKSKISPKSSFYKPDRETKILRNIIKSNEKGILPDTKIRAIYKELISGCLSLEEVLKIAYLGPEGTHSEAAVHNQFGSQVERMPSKTIDDVFFQVIHDEVNIGVVPVENSSEGVINTTLNCLADSEDINIIGEIYLDIDHQLAAGNKFDLKDAFAIASHPQALGQCSKWIERNIGNIKRLEMPSSAAAADYARENKNILCIVNSMAIEKYKLKLIKQNIQDFSENKTRFLVIGKHQIDATGKDKTSMLIQTPNTPGSLMGVLKPFDNRKINLSKIETRPSRGNINSHDFFIDCEGHIKDKKLSLAVKEIVETGAIVRNFGSYPEYI</sequence>
<dbReference type="Proteomes" id="UP000010305">
    <property type="component" value="Unassembled WGS sequence"/>
</dbReference>
<dbReference type="AlphaFoldDB" id="J4WMZ7"/>
<dbReference type="STRING" id="1123866.NT01SARS_0859"/>
<dbReference type="GO" id="GO:0004106">
    <property type="term" value="F:chorismate mutase activity"/>
    <property type="evidence" value="ECO:0007669"/>
    <property type="project" value="UniProtKB-EC"/>
</dbReference>
<keyword evidence="14" id="KW-0456">Lyase</keyword>
<dbReference type="EC" id="5.4.99.5" evidence="6"/>
<dbReference type="GO" id="GO:0046417">
    <property type="term" value="P:chorismate metabolic process"/>
    <property type="evidence" value="ECO:0007669"/>
    <property type="project" value="InterPro"/>
</dbReference>
<dbReference type="EC" id="4.2.1.51" evidence="7"/>
<dbReference type="PROSITE" id="PS00857">
    <property type="entry name" value="PREPHENATE_DEHYDR_1"/>
    <property type="match status" value="1"/>
</dbReference>
<comment type="catalytic activity">
    <reaction evidence="18">
        <text>prephenate + H(+) = 3-phenylpyruvate + CO2 + H2O</text>
        <dbReference type="Rhea" id="RHEA:21648"/>
        <dbReference type="ChEBI" id="CHEBI:15377"/>
        <dbReference type="ChEBI" id="CHEBI:15378"/>
        <dbReference type="ChEBI" id="CHEBI:16526"/>
        <dbReference type="ChEBI" id="CHEBI:18005"/>
        <dbReference type="ChEBI" id="CHEBI:29934"/>
        <dbReference type="EC" id="4.2.1.51"/>
    </reaction>
</comment>
<evidence type="ECO:0000256" key="16">
    <source>
        <dbReference type="ARBA" id="ARBA00031175"/>
    </source>
</evidence>
<dbReference type="InterPro" id="IPR001086">
    <property type="entry name" value="Preph_deHydtase"/>
</dbReference>
<evidence type="ECO:0000256" key="11">
    <source>
        <dbReference type="ARBA" id="ARBA00023141"/>
    </source>
</evidence>
<evidence type="ECO:0000256" key="12">
    <source>
        <dbReference type="ARBA" id="ARBA00023222"/>
    </source>
</evidence>
<dbReference type="EMBL" id="JH611157">
    <property type="protein sequence ID" value="EJP71060.1"/>
    <property type="molecule type" value="Genomic_DNA"/>
</dbReference>
<dbReference type="UniPathway" id="UPA00120">
    <property type="reaction ID" value="UER00203"/>
</dbReference>
<dbReference type="FunFam" id="3.40.190.10:FF:000029">
    <property type="entry name" value="Chorismate mutase/Prephenate dehydratase"/>
    <property type="match status" value="1"/>
</dbReference>
<evidence type="ECO:0000256" key="5">
    <source>
        <dbReference type="ARBA" id="ARBA00004817"/>
    </source>
</evidence>
<evidence type="ECO:0000313" key="24">
    <source>
        <dbReference type="Proteomes" id="UP000010305"/>
    </source>
</evidence>
<dbReference type="GO" id="GO:0004664">
    <property type="term" value="F:prephenate dehydratase activity"/>
    <property type="evidence" value="ECO:0007669"/>
    <property type="project" value="UniProtKB-EC"/>
</dbReference>
<keyword evidence="11" id="KW-0057">Aromatic amino acid biosynthesis</keyword>
<dbReference type="HOGENOM" id="CLU_035008_0_1_6"/>
<proteinExistence type="predicted"/>
<comment type="subcellular location">
    <subcellularLocation>
        <location evidence="3">Cytoplasm</location>
    </subcellularLocation>
</comment>
<dbReference type="Gene3D" id="3.40.190.10">
    <property type="entry name" value="Periplasmic binding protein-like II"/>
    <property type="match status" value="2"/>
</dbReference>
<dbReference type="PROSITE" id="PS00858">
    <property type="entry name" value="PREPHENATE_DEHYDR_2"/>
    <property type="match status" value="1"/>
</dbReference>
<feature type="domain" description="Chorismate mutase" evidence="20">
    <location>
        <begin position="1"/>
        <end position="93"/>
    </location>
</feature>
<evidence type="ECO:0000256" key="19">
    <source>
        <dbReference type="PIRSR" id="PIRSR001500-2"/>
    </source>
</evidence>
<dbReference type="SUPFAM" id="SSF48600">
    <property type="entry name" value="Chorismate mutase II"/>
    <property type="match status" value="1"/>
</dbReference>
<name>J4WMZ7_9GAMM</name>
<dbReference type="InterPro" id="IPR010957">
    <property type="entry name" value="G/b/e-P-prot_chorismate_mutase"/>
</dbReference>
<dbReference type="GO" id="GO:0005737">
    <property type="term" value="C:cytoplasm"/>
    <property type="evidence" value="ECO:0007669"/>
    <property type="project" value="UniProtKB-SubCell"/>
</dbReference>
<dbReference type="PROSITE" id="PS51171">
    <property type="entry name" value="PREPHENATE_DEHYDR_3"/>
    <property type="match status" value="1"/>
</dbReference>
<dbReference type="PANTHER" id="PTHR21022">
    <property type="entry name" value="PREPHENATE DEHYDRATASE P PROTEIN"/>
    <property type="match status" value="1"/>
</dbReference>
<reference evidence="23 24" key="1">
    <citation type="journal article" date="2012" name="ISME J.">
        <title>Genomic insights to SAR86, an abundant and uncultivated marine bacterial lineage.</title>
        <authorList>
            <person name="Dupont C.L."/>
            <person name="Rusch D.B."/>
            <person name="Yooseph S."/>
            <person name="Lombardo M.J."/>
            <person name="Richter R.A."/>
            <person name="Valas R."/>
            <person name="Novotny M."/>
            <person name="Yee-Greenbaum J."/>
            <person name="Selengut J.D."/>
            <person name="Haft D.H."/>
            <person name="Halpern A.L."/>
            <person name="Lasken R.S."/>
            <person name="Nealson K."/>
            <person name="Friedman R."/>
            <person name="Venter J.C."/>
        </authorList>
    </citation>
    <scope>NUCLEOTIDE SEQUENCE [LARGE SCALE GENOMIC DNA]</scope>
</reference>
<evidence type="ECO:0000259" key="21">
    <source>
        <dbReference type="PROSITE" id="PS51171"/>
    </source>
</evidence>